<gene>
    <name evidence="2" type="ORF">B296_00049337</name>
</gene>
<dbReference type="AlphaFoldDB" id="A0A426YR25"/>
<proteinExistence type="predicted"/>
<comment type="caution">
    <text evidence="2">The sequence shown here is derived from an EMBL/GenBank/DDBJ whole genome shotgun (WGS) entry which is preliminary data.</text>
</comment>
<feature type="region of interest" description="Disordered" evidence="1">
    <location>
        <begin position="1"/>
        <end position="83"/>
    </location>
</feature>
<evidence type="ECO:0000256" key="1">
    <source>
        <dbReference type="SAM" id="MobiDB-lite"/>
    </source>
</evidence>
<sequence>MAGGGGREERNRGGWRRKRRPREKKAKEGLATVKKGLAATEAAGKRRRQWGPARKRGRKVRRVQLDQQPRSVGASAMGSTDVTAGGEEWLATTIEEESKAVVGG</sequence>
<feature type="compositionally biased region" description="Basic residues" evidence="1">
    <location>
        <begin position="45"/>
        <end position="62"/>
    </location>
</feature>
<feature type="compositionally biased region" description="Basic residues" evidence="1">
    <location>
        <begin position="13"/>
        <end position="24"/>
    </location>
</feature>
<reference evidence="2 3" key="1">
    <citation type="journal article" date="2014" name="Agronomy (Basel)">
        <title>A Draft Genome Sequence for Ensete ventricosum, the Drought-Tolerant Tree Against Hunger.</title>
        <authorList>
            <person name="Harrison J."/>
            <person name="Moore K.A."/>
            <person name="Paszkiewicz K."/>
            <person name="Jones T."/>
            <person name="Grant M."/>
            <person name="Ambacheew D."/>
            <person name="Muzemil S."/>
            <person name="Studholme D.J."/>
        </authorList>
    </citation>
    <scope>NUCLEOTIDE SEQUENCE [LARGE SCALE GENOMIC DNA]</scope>
</reference>
<accession>A0A426YR25</accession>
<protein>
    <submittedName>
        <fullName evidence="2">Uncharacterized protein</fullName>
    </submittedName>
</protein>
<name>A0A426YR25_ENSVE</name>
<evidence type="ECO:0000313" key="2">
    <source>
        <dbReference type="EMBL" id="RRT54193.1"/>
    </source>
</evidence>
<dbReference type="EMBL" id="AMZH03010731">
    <property type="protein sequence ID" value="RRT54193.1"/>
    <property type="molecule type" value="Genomic_DNA"/>
</dbReference>
<organism evidence="2 3">
    <name type="scientific">Ensete ventricosum</name>
    <name type="common">Abyssinian banana</name>
    <name type="synonym">Musa ensete</name>
    <dbReference type="NCBI Taxonomy" id="4639"/>
    <lineage>
        <taxon>Eukaryota</taxon>
        <taxon>Viridiplantae</taxon>
        <taxon>Streptophyta</taxon>
        <taxon>Embryophyta</taxon>
        <taxon>Tracheophyta</taxon>
        <taxon>Spermatophyta</taxon>
        <taxon>Magnoliopsida</taxon>
        <taxon>Liliopsida</taxon>
        <taxon>Zingiberales</taxon>
        <taxon>Musaceae</taxon>
        <taxon>Ensete</taxon>
    </lineage>
</organism>
<evidence type="ECO:0000313" key="3">
    <source>
        <dbReference type="Proteomes" id="UP000287651"/>
    </source>
</evidence>
<dbReference type="Proteomes" id="UP000287651">
    <property type="component" value="Unassembled WGS sequence"/>
</dbReference>
<feature type="compositionally biased region" description="Basic and acidic residues" evidence="1">
    <location>
        <begin position="1"/>
        <end position="12"/>
    </location>
</feature>